<keyword evidence="3" id="KW-0732">Signal</keyword>
<dbReference type="GO" id="GO:0016020">
    <property type="term" value="C:membrane"/>
    <property type="evidence" value="ECO:0007669"/>
    <property type="project" value="UniProtKB-SubCell"/>
</dbReference>
<name>A0AAN5I153_9BILA</name>
<dbReference type="Proteomes" id="UP001328107">
    <property type="component" value="Unassembled WGS sequence"/>
</dbReference>
<reference evidence="9" key="1">
    <citation type="submission" date="2022-10" db="EMBL/GenBank/DDBJ databases">
        <title>Genome assembly of Pristionchus species.</title>
        <authorList>
            <person name="Yoshida K."/>
            <person name="Sommer R.J."/>
        </authorList>
    </citation>
    <scope>NUCLEOTIDE SEQUENCE [LARGE SCALE GENOMIC DNA]</scope>
    <source>
        <strain evidence="9">RS5460</strain>
    </source>
</reference>
<evidence type="ECO:0000256" key="7">
    <source>
        <dbReference type="SAM" id="Phobius"/>
    </source>
</evidence>
<comment type="caution">
    <text evidence="8">The sequence shown here is derived from an EMBL/GenBank/DDBJ whole genome shotgun (WGS) entry which is preliminary data.</text>
</comment>
<feature type="transmembrane region" description="Helical" evidence="7">
    <location>
        <begin position="340"/>
        <end position="361"/>
    </location>
</feature>
<evidence type="ECO:0000256" key="6">
    <source>
        <dbReference type="ARBA" id="ARBA00023180"/>
    </source>
</evidence>
<evidence type="ECO:0000256" key="1">
    <source>
        <dbReference type="ARBA" id="ARBA00004479"/>
    </source>
</evidence>
<keyword evidence="9" id="KW-1185">Reference proteome</keyword>
<dbReference type="Pfam" id="PF10222">
    <property type="entry name" value="DUF2152"/>
    <property type="match status" value="1"/>
</dbReference>
<evidence type="ECO:0000256" key="2">
    <source>
        <dbReference type="ARBA" id="ARBA00022692"/>
    </source>
</evidence>
<proteinExistence type="predicted"/>
<evidence type="ECO:0000256" key="3">
    <source>
        <dbReference type="ARBA" id="ARBA00022729"/>
    </source>
</evidence>
<keyword evidence="4 7" id="KW-1133">Transmembrane helix</keyword>
<evidence type="ECO:0000256" key="5">
    <source>
        <dbReference type="ARBA" id="ARBA00023136"/>
    </source>
</evidence>
<dbReference type="AlphaFoldDB" id="A0AAN5I153"/>
<organism evidence="8 9">
    <name type="scientific">Pristionchus mayeri</name>
    <dbReference type="NCBI Taxonomy" id="1317129"/>
    <lineage>
        <taxon>Eukaryota</taxon>
        <taxon>Metazoa</taxon>
        <taxon>Ecdysozoa</taxon>
        <taxon>Nematoda</taxon>
        <taxon>Chromadorea</taxon>
        <taxon>Rhabditida</taxon>
        <taxon>Rhabditina</taxon>
        <taxon>Diplogasteromorpha</taxon>
        <taxon>Diplogasteroidea</taxon>
        <taxon>Neodiplogasteridae</taxon>
        <taxon>Pristionchus</taxon>
    </lineage>
</organism>
<dbReference type="PANTHER" id="PTHR31386:SF2">
    <property type="entry name" value="SIMILAR TO RIKEN CDNA 2510039O18"/>
    <property type="match status" value="1"/>
</dbReference>
<comment type="subcellular location">
    <subcellularLocation>
        <location evidence="1">Membrane</location>
        <topology evidence="1">Single-pass type I membrane protein</topology>
    </subcellularLocation>
</comment>
<keyword evidence="6" id="KW-0325">Glycoprotein</keyword>
<evidence type="ECO:0000256" key="4">
    <source>
        <dbReference type="ARBA" id="ARBA00022989"/>
    </source>
</evidence>
<dbReference type="EMBL" id="BTRK01000004">
    <property type="protein sequence ID" value="GMR48087.1"/>
    <property type="molecule type" value="Genomic_DNA"/>
</dbReference>
<keyword evidence="5 7" id="KW-0472">Membrane</keyword>
<keyword evidence="2 7" id="KW-0812">Transmembrane</keyword>
<sequence>MLFREDLGIGGRLGGSIICSSLVEKSDIQPKREEIFRFGCAVAICDKVGDVWKKNTKEEVTNAFTEWKKEAISIEKEHYNAWEKLNEVTFHLSHSFAHNVLNGVVINATRYAIMSNVRAPILEDGVSPQERMILESKGSRRDLCYTGHSTLLYPSRLWYKAKTTDELLSLVDLWLLTLEKRGCSNMISMGASGVGQAFVLSLSAATFHDGHLELGMDPADMHREISVSGLELNDASKSKLSFQVGIHKDNRPFLIVSSSSEVYACDGGCRSDPVRVSPSGTKIPVMLTKPLTSILYVAPNRKYLTQLRSAIHVSDIEVAPAHEDEILSAHKGEDGGLPTLVWVVLGAILIAFHMFLIKLLYSEWKKGDSTPYNSFLRQKYIREH</sequence>
<accession>A0AAN5I153</accession>
<protein>
    <submittedName>
        <fullName evidence="8">Uncharacterized protein</fullName>
    </submittedName>
</protein>
<dbReference type="PANTHER" id="PTHR31386">
    <property type="entry name" value="UNCHARACTERIZED PROTEIN KIAA2013"/>
    <property type="match status" value="1"/>
</dbReference>
<evidence type="ECO:0000313" key="9">
    <source>
        <dbReference type="Proteomes" id="UP001328107"/>
    </source>
</evidence>
<evidence type="ECO:0000313" key="8">
    <source>
        <dbReference type="EMBL" id="GMR48087.1"/>
    </source>
</evidence>
<gene>
    <name evidence="8" type="ORF">PMAYCL1PPCAC_18282</name>
</gene>
<dbReference type="InterPro" id="IPR018795">
    <property type="entry name" value="K2013-like"/>
</dbReference>